<comment type="caution">
    <text evidence="2">The sequence shown here is derived from an EMBL/GenBank/DDBJ whole genome shotgun (WGS) entry which is preliminary data.</text>
</comment>
<feature type="region of interest" description="Disordered" evidence="1">
    <location>
        <begin position="100"/>
        <end position="149"/>
    </location>
</feature>
<dbReference type="Pfam" id="PF14223">
    <property type="entry name" value="Retrotran_gag_2"/>
    <property type="match status" value="1"/>
</dbReference>
<evidence type="ECO:0000313" key="3">
    <source>
        <dbReference type="Proteomes" id="UP000604825"/>
    </source>
</evidence>
<keyword evidence="3" id="KW-1185">Reference proteome</keyword>
<protein>
    <submittedName>
        <fullName evidence="2">Uncharacterized protein</fullName>
    </submittedName>
</protein>
<organism evidence="2 3">
    <name type="scientific">Miscanthus lutarioriparius</name>
    <dbReference type="NCBI Taxonomy" id="422564"/>
    <lineage>
        <taxon>Eukaryota</taxon>
        <taxon>Viridiplantae</taxon>
        <taxon>Streptophyta</taxon>
        <taxon>Embryophyta</taxon>
        <taxon>Tracheophyta</taxon>
        <taxon>Spermatophyta</taxon>
        <taxon>Magnoliopsida</taxon>
        <taxon>Liliopsida</taxon>
        <taxon>Poales</taxon>
        <taxon>Poaceae</taxon>
        <taxon>PACMAD clade</taxon>
        <taxon>Panicoideae</taxon>
        <taxon>Andropogonodae</taxon>
        <taxon>Andropogoneae</taxon>
        <taxon>Saccharinae</taxon>
        <taxon>Miscanthus</taxon>
    </lineage>
</organism>
<name>A0A811QPN7_9POAL</name>
<reference evidence="2" key="1">
    <citation type="submission" date="2020-10" db="EMBL/GenBank/DDBJ databases">
        <authorList>
            <person name="Han B."/>
            <person name="Lu T."/>
            <person name="Zhao Q."/>
            <person name="Huang X."/>
            <person name="Zhao Y."/>
        </authorList>
    </citation>
    <scope>NUCLEOTIDE SEQUENCE</scope>
</reference>
<evidence type="ECO:0000313" key="2">
    <source>
        <dbReference type="EMBL" id="CAD6261067.1"/>
    </source>
</evidence>
<evidence type="ECO:0000256" key="1">
    <source>
        <dbReference type="SAM" id="MobiDB-lite"/>
    </source>
</evidence>
<gene>
    <name evidence="2" type="ORF">NCGR_LOCUS44488</name>
</gene>
<feature type="compositionally biased region" description="Basic and acidic residues" evidence="1">
    <location>
        <begin position="113"/>
        <end position="142"/>
    </location>
</feature>
<proteinExistence type="predicted"/>
<dbReference type="EMBL" id="CAJGYO010000011">
    <property type="protein sequence ID" value="CAD6261067.1"/>
    <property type="molecule type" value="Genomic_DNA"/>
</dbReference>
<dbReference type="AlphaFoldDB" id="A0A811QPN7"/>
<sequence>MAEIESISDVQGSNQEDAMKMKSFTLKMKEEDSVMSHIAEFKKIVADLVSMEVKYDDEDLGLLLLCSLLNSYANFRDTILLSRDELTLKEVYEALQSREKMRGMVQNDGTSSSKDDALHVRGRTENRSSNDGNDGRKNYERRGRSKSKPHGNKKFCVYCKLTNHNVEDCRKVQNKEKRKNKSAGRLFMSVSVVFNESVMFIDGCPRIMFRKKSYNRHAHAVWSMLMMIQKACGAVDEHGDHDNDVAEDDAHDDVQRNSSYFALRGGFTYCSTQKSKKTIAPPKRLIEECNLSYYAFELCQQWRMFMSQRTYKEAICCGDT</sequence>
<accession>A0A811QPN7</accession>
<dbReference type="Proteomes" id="UP000604825">
    <property type="component" value="Unassembled WGS sequence"/>
</dbReference>